<evidence type="ECO:0000313" key="2">
    <source>
        <dbReference type="EMBL" id="KAD6454393.1"/>
    </source>
</evidence>
<dbReference type="AlphaFoldDB" id="A0A5N6PKE9"/>
<evidence type="ECO:0000313" key="3">
    <source>
        <dbReference type="Proteomes" id="UP000326396"/>
    </source>
</evidence>
<dbReference type="Proteomes" id="UP000326396">
    <property type="component" value="Linkage Group LG12"/>
</dbReference>
<accession>A0A5N6PKE9</accession>
<keyword evidence="1" id="KW-0472">Membrane</keyword>
<proteinExistence type="predicted"/>
<keyword evidence="1" id="KW-1133">Transmembrane helix</keyword>
<gene>
    <name evidence="2" type="ORF">E3N88_09099</name>
</gene>
<dbReference type="EMBL" id="SZYD01000004">
    <property type="protein sequence ID" value="KAD6454393.1"/>
    <property type="molecule type" value="Genomic_DNA"/>
</dbReference>
<keyword evidence="1" id="KW-0812">Transmembrane</keyword>
<reference evidence="2 3" key="1">
    <citation type="submission" date="2019-05" db="EMBL/GenBank/DDBJ databases">
        <title>Mikania micrantha, genome provides insights into the molecular mechanism of rapid growth.</title>
        <authorList>
            <person name="Liu B."/>
        </authorList>
    </citation>
    <scope>NUCLEOTIDE SEQUENCE [LARGE SCALE GENOMIC DNA]</scope>
    <source>
        <strain evidence="2">NLD-2019</strain>
        <tissue evidence="2">Leaf</tissue>
    </source>
</reference>
<protein>
    <submittedName>
        <fullName evidence="2">Uncharacterized protein</fullName>
    </submittedName>
</protein>
<comment type="caution">
    <text evidence="2">The sequence shown here is derived from an EMBL/GenBank/DDBJ whole genome shotgun (WGS) entry which is preliminary data.</text>
</comment>
<sequence length="145" mass="16311">MSVWAVCRLVKQSWEIIFHMCKLFVADWRRAAVDASCREVRERWSEEQWPWRQRIWKNPIKAPPSIAPLHPIKTSIYVGSTGASSISSTPIDRPATLSGKRLSRSQISLKKKRLPVKAPSRQTLLGICKYLVTGGIAGGVILLFG</sequence>
<name>A0A5N6PKE9_9ASTR</name>
<keyword evidence="3" id="KW-1185">Reference proteome</keyword>
<organism evidence="2 3">
    <name type="scientific">Mikania micrantha</name>
    <name type="common">bitter vine</name>
    <dbReference type="NCBI Taxonomy" id="192012"/>
    <lineage>
        <taxon>Eukaryota</taxon>
        <taxon>Viridiplantae</taxon>
        <taxon>Streptophyta</taxon>
        <taxon>Embryophyta</taxon>
        <taxon>Tracheophyta</taxon>
        <taxon>Spermatophyta</taxon>
        <taxon>Magnoliopsida</taxon>
        <taxon>eudicotyledons</taxon>
        <taxon>Gunneridae</taxon>
        <taxon>Pentapetalae</taxon>
        <taxon>asterids</taxon>
        <taxon>campanulids</taxon>
        <taxon>Asterales</taxon>
        <taxon>Asteraceae</taxon>
        <taxon>Asteroideae</taxon>
        <taxon>Heliantheae alliance</taxon>
        <taxon>Eupatorieae</taxon>
        <taxon>Mikania</taxon>
    </lineage>
</organism>
<feature type="transmembrane region" description="Helical" evidence="1">
    <location>
        <begin position="123"/>
        <end position="144"/>
    </location>
</feature>
<evidence type="ECO:0000256" key="1">
    <source>
        <dbReference type="SAM" id="Phobius"/>
    </source>
</evidence>